<evidence type="ECO:0008006" key="3">
    <source>
        <dbReference type="Google" id="ProtNLM"/>
    </source>
</evidence>
<dbReference type="RefSeq" id="WP_020088953.1">
    <property type="nucleotide sequence ID" value="NZ_AZCZ01000064.1"/>
</dbReference>
<name>A0A0R1GPH4_9LACO</name>
<evidence type="ECO:0000313" key="1">
    <source>
        <dbReference type="EMBL" id="KRK33572.1"/>
    </source>
</evidence>
<proteinExistence type="predicted"/>
<dbReference type="eggNOG" id="ENOG5030BRX">
    <property type="taxonomic scope" value="Bacteria"/>
</dbReference>
<accession>A0A0R1GPH4</accession>
<dbReference type="AlphaFoldDB" id="A0A0R1GPH4"/>
<dbReference type="PATRIC" id="fig|1267003.4.peg.2143"/>
<organism evidence="1 2">
    <name type="scientific">Levilactobacillus parabrevis ATCC 53295</name>
    <dbReference type="NCBI Taxonomy" id="1267003"/>
    <lineage>
        <taxon>Bacteria</taxon>
        <taxon>Bacillati</taxon>
        <taxon>Bacillota</taxon>
        <taxon>Bacilli</taxon>
        <taxon>Lactobacillales</taxon>
        <taxon>Lactobacillaceae</taxon>
        <taxon>Levilactobacillus</taxon>
    </lineage>
</organism>
<dbReference type="OrthoDB" id="2294577at2"/>
<evidence type="ECO:0000313" key="2">
    <source>
        <dbReference type="Proteomes" id="UP000051176"/>
    </source>
</evidence>
<gene>
    <name evidence="1" type="ORF">FD07_GL002034</name>
</gene>
<reference evidence="1 2" key="1">
    <citation type="journal article" date="2015" name="Genome Announc.">
        <title>Expanding the biotechnology potential of lactobacilli through comparative genomics of 213 strains and associated genera.</title>
        <authorList>
            <person name="Sun Z."/>
            <person name="Harris H.M."/>
            <person name="McCann A."/>
            <person name="Guo C."/>
            <person name="Argimon S."/>
            <person name="Zhang W."/>
            <person name="Yang X."/>
            <person name="Jeffery I.B."/>
            <person name="Cooney J.C."/>
            <person name="Kagawa T.F."/>
            <person name="Liu W."/>
            <person name="Song Y."/>
            <person name="Salvetti E."/>
            <person name="Wrobel A."/>
            <person name="Rasinkangas P."/>
            <person name="Parkhill J."/>
            <person name="Rea M.C."/>
            <person name="O'Sullivan O."/>
            <person name="Ritari J."/>
            <person name="Douillard F.P."/>
            <person name="Paul Ross R."/>
            <person name="Yang R."/>
            <person name="Briner A.E."/>
            <person name="Felis G.E."/>
            <person name="de Vos W.M."/>
            <person name="Barrangou R."/>
            <person name="Klaenhammer T.R."/>
            <person name="Caufield P.W."/>
            <person name="Cui Y."/>
            <person name="Zhang H."/>
            <person name="O'Toole P.W."/>
        </authorList>
    </citation>
    <scope>NUCLEOTIDE SEQUENCE [LARGE SCALE GENOMIC DNA]</scope>
    <source>
        <strain evidence="1 2">ATCC 53295</strain>
    </source>
</reference>
<keyword evidence="2" id="KW-1185">Reference proteome</keyword>
<sequence length="156" mass="16282">MKRILIAGPLDATSQAFVRQLSKNTVLDLTVYTPSEVTLSAGITGFTGEALDEGGLSAAMLDQDLVVALAPTIHLTEIVQTVITAAQAVAVPRVLVSRTDDIEDLPGELRAAQRTLMTAGMEADLLEGLGSVSAMLGVTPVPAEVVPLLDEQRFAG</sequence>
<protein>
    <recommendedName>
        <fullName evidence="3">NAD(P)-binding domain-containing protein</fullName>
    </recommendedName>
</protein>
<dbReference type="Gene3D" id="3.40.50.720">
    <property type="entry name" value="NAD(P)-binding Rossmann-like Domain"/>
    <property type="match status" value="1"/>
</dbReference>
<dbReference type="EMBL" id="AZCZ01000064">
    <property type="protein sequence ID" value="KRK33572.1"/>
    <property type="molecule type" value="Genomic_DNA"/>
</dbReference>
<comment type="caution">
    <text evidence="1">The sequence shown here is derived from an EMBL/GenBank/DDBJ whole genome shotgun (WGS) entry which is preliminary data.</text>
</comment>
<dbReference type="Proteomes" id="UP000051176">
    <property type="component" value="Unassembled WGS sequence"/>
</dbReference>